<dbReference type="PROSITE" id="PS50203">
    <property type="entry name" value="CALPAIN_CAT"/>
    <property type="match status" value="1"/>
</dbReference>
<dbReference type="Proteomes" id="UP000230233">
    <property type="component" value="Chromosome III"/>
</dbReference>
<keyword evidence="10" id="KW-1185">Reference proteome</keyword>
<dbReference type="InterPro" id="IPR022684">
    <property type="entry name" value="Calpain_cysteine_protease"/>
</dbReference>
<dbReference type="InterPro" id="IPR001300">
    <property type="entry name" value="Peptidase_C2_calpain_cat"/>
</dbReference>
<dbReference type="SUPFAM" id="SSF54001">
    <property type="entry name" value="Cysteine proteinases"/>
    <property type="match status" value="1"/>
</dbReference>
<dbReference type="STRING" id="1611254.A0A2G5UEK7"/>
<dbReference type="PRINTS" id="PR00704">
    <property type="entry name" value="CALPAIN"/>
</dbReference>
<evidence type="ECO:0000259" key="8">
    <source>
        <dbReference type="PROSITE" id="PS50203"/>
    </source>
</evidence>
<dbReference type="SUPFAM" id="SSF49758">
    <property type="entry name" value="Calpain large subunit, middle domain (domain III)"/>
    <property type="match status" value="2"/>
</dbReference>
<dbReference type="InterPro" id="IPR007330">
    <property type="entry name" value="MIT_dom"/>
</dbReference>
<dbReference type="Pfam" id="PF04212">
    <property type="entry name" value="MIT"/>
    <property type="match status" value="1"/>
</dbReference>
<organism evidence="9 10">
    <name type="scientific">Caenorhabditis nigoni</name>
    <dbReference type="NCBI Taxonomy" id="1611254"/>
    <lineage>
        <taxon>Eukaryota</taxon>
        <taxon>Metazoa</taxon>
        <taxon>Ecdysozoa</taxon>
        <taxon>Nematoda</taxon>
        <taxon>Chromadorea</taxon>
        <taxon>Rhabditida</taxon>
        <taxon>Rhabditina</taxon>
        <taxon>Rhabditomorpha</taxon>
        <taxon>Rhabditoidea</taxon>
        <taxon>Rhabditidae</taxon>
        <taxon>Peloderinae</taxon>
        <taxon>Caenorhabditis</taxon>
    </lineage>
</organism>
<dbReference type="InterPro" id="IPR059039">
    <property type="entry name" value="ZNF380_CC"/>
</dbReference>
<dbReference type="OrthoDB" id="167576at2759"/>
<dbReference type="Pfam" id="PF00648">
    <property type="entry name" value="Peptidase_C2"/>
    <property type="match status" value="1"/>
</dbReference>
<dbReference type="InterPro" id="IPR051297">
    <property type="entry name" value="PalB/RIM13"/>
</dbReference>
<keyword evidence="4 6" id="KW-0788">Thiol protease</keyword>
<feature type="compositionally biased region" description="Acidic residues" evidence="7">
    <location>
        <begin position="1016"/>
        <end position="1027"/>
    </location>
</feature>
<evidence type="ECO:0000313" key="10">
    <source>
        <dbReference type="Proteomes" id="UP000230233"/>
    </source>
</evidence>
<dbReference type="Gene3D" id="1.20.58.80">
    <property type="entry name" value="Phosphotransferase system, lactose/cellobiose-type IIA subunit"/>
    <property type="match status" value="1"/>
</dbReference>
<dbReference type="EMBL" id="PDUG01000003">
    <property type="protein sequence ID" value="PIC37954.1"/>
    <property type="molecule type" value="Genomic_DNA"/>
</dbReference>
<feature type="active site" evidence="5 6">
    <location>
        <position position="465"/>
    </location>
</feature>
<dbReference type="CDD" id="cd00044">
    <property type="entry name" value="CysPc"/>
    <property type="match status" value="1"/>
</dbReference>
<name>A0A2G5UEK7_9PELO</name>
<accession>A0A2G5UEK7</accession>
<dbReference type="InterPro" id="IPR036213">
    <property type="entry name" value="Calpain_III_sf"/>
</dbReference>
<feature type="region of interest" description="Disordered" evidence="7">
    <location>
        <begin position="175"/>
        <end position="211"/>
    </location>
</feature>
<evidence type="ECO:0000256" key="6">
    <source>
        <dbReference type="PROSITE-ProRule" id="PRU00239"/>
    </source>
</evidence>
<dbReference type="InterPro" id="IPR038765">
    <property type="entry name" value="Papain-like_cys_pep_sf"/>
</dbReference>
<evidence type="ECO:0000256" key="2">
    <source>
        <dbReference type="ARBA" id="ARBA00022670"/>
    </source>
</evidence>
<dbReference type="CDD" id="cd02656">
    <property type="entry name" value="MIT"/>
    <property type="match status" value="1"/>
</dbReference>
<feature type="active site" evidence="5 6">
    <location>
        <position position="298"/>
    </location>
</feature>
<dbReference type="Pfam" id="PF23406">
    <property type="entry name" value="ZNF380_CC"/>
    <property type="match status" value="1"/>
</dbReference>
<feature type="region of interest" description="Disordered" evidence="7">
    <location>
        <begin position="853"/>
        <end position="925"/>
    </location>
</feature>
<dbReference type="AlphaFoldDB" id="A0A2G5UEK7"/>
<dbReference type="InterPro" id="IPR036181">
    <property type="entry name" value="MIT_dom_sf"/>
</dbReference>
<protein>
    <recommendedName>
        <fullName evidence="8">Calpain catalytic domain-containing protein</fullName>
    </recommendedName>
</protein>
<evidence type="ECO:0000256" key="5">
    <source>
        <dbReference type="PIRSR" id="PIRSR622684-1"/>
    </source>
</evidence>
<sequence>MDEKATQSALELSQKAIYYDQGKKYEEAIFCYTEAGNQLLKLVQGKKCLPIFRKNVMECINRAEFLKSNIQDLQLQYPPSREDILHNVDFLMIKASVFQSCEDQLDESREIYESVVEQCLGASKNRALPQETLKRLRATAEGALKCIEDLVTLKKKVTEVELLFPEVPVDDLSKLNISEHSTPSPSKNQQPFKTTNRQVPVPPSPSNSQKFTKEELDVLSTTSNINGKLYVPFHSYDKVNEFKGQNGKFTDPDGHIGLTQKQRLKLKGWKRVSDLFEHPTIISSIDCNTIKQTVISDCSFISSLSIAALYEKRFKKQLVTSIIYPQDAHGKPIYNPAGKYMIKFHINGVWRKVVIDDYFPVDENNRMMCSQTENKGELWVSLLEKAYMKVMGGYDFPGSNSNIDLNALTGWIPERIELNESNKADPDAIFRKLFDRFHRGDCLITLATGKMTEEMQKRSGLVETHAYAVIDIRSVENKRLLKVKNPWTHSRWKGNFSEKDKLNWTTKMKSALVYEPEVAATKDDGIFWIDYESVRHFFDVIYVNWNADLFPFTSVYHATWKQDTGPIRDVYTVGDNPQYKLTVKLNEKTTAAAVWVLLTRHITAIDDFAVNKEFITLIVYETGQKIYIPTNPRPISDGVRINSPLYLCQLLDTKPGINNYTLVVAQYEKTNTINYSLRVFSTTDIILEPVKLPYTITKTTRGNWDGSEKHPVMKLVLHSKTDDNSLFMELKAPKQFCVNLEMNQHSSDRTIFLETKSSGAYRPGYTVLTVEKVPAGTYYVKAATYTAGEKGPYILRVDSTCKFDFDPMSLNPMIAKQKPNGNIQCLVCNAEVKPKIWTAHVNGKKHRESIEKLKSSAQKRGKEVGQSSSGEPPNKRQKEIPKQGPTSLPTDFFDEEDSTPFRKEDSKSAVSNHTGNLIEGVPAGFFDDKRLDGNVKETRERNAELDAEYERWKEEIGEEQMDQDAKAEEHEAAVQRELELERIDEQMAALKKLNDMEIQKEKRINQAKERRLKQEEPEDDSDDDEDIDLDALDWRAKNIFS</sequence>
<dbReference type="SUPFAM" id="SSF116846">
    <property type="entry name" value="MIT domain"/>
    <property type="match status" value="1"/>
</dbReference>
<dbReference type="GO" id="GO:0003676">
    <property type="term" value="F:nucleic acid binding"/>
    <property type="evidence" value="ECO:0007669"/>
    <property type="project" value="InterPro"/>
</dbReference>
<keyword evidence="3 6" id="KW-0378">Hydrolase</keyword>
<dbReference type="PANTHER" id="PTHR46143:SF1">
    <property type="entry name" value="CALPAIN-7"/>
    <property type="match status" value="1"/>
</dbReference>
<dbReference type="SMART" id="SM00230">
    <property type="entry name" value="CysPc"/>
    <property type="match status" value="1"/>
</dbReference>
<proteinExistence type="inferred from homology"/>
<dbReference type="Gene3D" id="3.90.70.10">
    <property type="entry name" value="Cysteine proteinases"/>
    <property type="match status" value="1"/>
</dbReference>
<keyword evidence="2 6" id="KW-0645">Protease</keyword>
<feature type="compositionally biased region" description="Polar residues" evidence="7">
    <location>
        <begin position="175"/>
        <end position="198"/>
    </location>
</feature>
<dbReference type="GO" id="GO:0008270">
    <property type="term" value="F:zinc ion binding"/>
    <property type="evidence" value="ECO:0007669"/>
    <property type="project" value="InterPro"/>
</dbReference>
<dbReference type="Gene3D" id="2.60.120.380">
    <property type="match status" value="2"/>
</dbReference>
<dbReference type="PANTHER" id="PTHR46143">
    <property type="entry name" value="CALPAIN-7"/>
    <property type="match status" value="1"/>
</dbReference>
<evidence type="ECO:0000256" key="4">
    <source>
        <dbReference type="ARBA" id="ARBA00022807"/>
    </source>
</evidence>
<dbReference type="SMART" id="SM00451">
    <property type="entry name" value="ZnF_U1"/>
    <property type="match status" value="1"/>
</dbReference>
<dbReference type="GO" id="GO:0006508">
    <property type="term" value="P:proteolysis"/>
    <property type="evidence" value="ECO:0007669"/>
    <property type="project" value="UniProtKB-KW"/>
</dbReference>
<feature type="compositionally biased region" description="Basic and acidic residues" evidence="7">
    <location>
        <begin position="1005"/>
        <end position="1015"/>
    </location>
</feature>
<evidence type="ECO:0000256" key="1">
    <source>
        <dbReference type="ARBA" id="ARBA00007623"/>
    </source>
</evidence>
<evidence type="ECO:0000256" key="7">
    <source>
        <dbReference type="SAM" id="MobiDB-lite"/>
    </source>
</evidence>
<dbReference type="InterPro" id="IPR003604">
    <property type="entry name" value="Matrin/U1-like-C_Znf_C2H2"/>
</dbReference>
<feature type="region of interest" description="Disordered" evidence="7">
    <location>
        <begin position="1005"/>
        <end position="1027"/>
    </location>
</feature>
<comment type="caution">
    <text evidence="9">The sequence shown here is derived from an EMBL/GenBank/DDBJ whole genome shotgun (WGS) entry which is preliminary data.</text>
</comment>
<feature type="domain" description="Calpain catalytic" evidence="8">
    <location>
        <begin position="269"/>
        <end position="547"/>
    </location>
</feature>
<feature type="active site" evidence="5 6">
    <location>
        <position position="485"/>
    </location>
</feature>
<evidence type="ECO:0000256" key="3">
    <source>
        <dbReference type="ARBA" id="ARBA00022801"/>
    </source>
</evidence>
<dbReference type="GO" id="GO:0004198">
    <property type="term" value="F:calcium-dependent cysteine-type endopeptidase activity"/>
    <property type="evidence" value="ECO:0007669"/>
    <property type="project" value="InterPro"/>
</dbReference>
<comment type="similarity">
    <text evidence="1">Belongs to the peptidase C2 family.</text>
</comment>
<gene>
    <name evidence="9" type="primary">Cni-clp-2</name>
    <name evidence="9" type="synonym">Cnig_chr_III.g10117</name>
    <name evidence="9" type="ORF">B9Z55_010117</name>
</gene>
<evidence type="ECO:0000313" key="9">
    <source>
        <dbReference type="EMBL" id="PIC37954.1"/>
    </source>
</evidence>
<reference evidence="10" key="1">
    <citation type="submission" date="2017-10" db="EMBL/GenBank/DDBJ databases">
        <title>Rapid genome shrinkage in a self-fertile nematode reveals novel sperm competition proteins.</title>
        <authorList>
            <person name="Yin D."/>
            <person name="Schwarz E.M."/>
            <person name="Thomas C.G."/>
            <person name="Felde R.L."/>
            <person name="Korf I.F."/>
            <person name="Cutter A.D."/>
            <person name="Schartner C.M."/>
            <person name="Ralston E.J."/>
            <person name="Meyer B.J."/>
            <person name="Haag E.S."/>
        </authorList>
    </citation>
    <scope>NUCLEOTIDE SEQUENCE [LARGE SCALE GENOMIC DNA]</scope>
    <source>
        <strain evidence="10">JU1422</strain>
    </source>
</reference>